<keyword evidence="4" id="KW-1185">Reference proteome</keyword>
<proteinExistence type="predicted"/>
<feature type="compositionally biased region" description="Low complexity" evidence="2">
    <location>
        <begin position="1"/>
        <end position="21"/>
    </location>
</feature>
<feature type="region of interest" description="Disordered" evidence="2">
    <location>
        <begin position="96"/>
        <end position="134"/>
    </location>
</feature>
<gene>
    <name evidence="3" type="ORF">M5D96_011178</name>
</gene>
<feature type="region of interest" description="Disordered" evidence="2">
    <location>
        <begin position="350"/>
        <end position="381"/>
    </location>
</feature>
<evidence type="ECO:0000256" key="2">
    <source>
        <dbReference type="SAM" id="MobiDB-lite"/>
    </source>
</evidence>
<dbReference type="EMBL" id="JAMKOV010000024">
    <property type="protein sequence ID" value="KAI8036084.1"/>
    <property type="molecule type" value="Genomic_DNA"/>
</dbReference>
<feature type="compositionally biased region" description="Low complexity" evidence="2">
    <location>
        <begin position="218"/>
        <end position="233"/>
    </location>
</feature>
<evidence type="ECO:0000256" key="1">
    <source>
        <dbReference type="SAM" id="Coils"/>
    </source>
</evidence>
<organism evidence="3 4">
    <name type="scientific">Drosophila gunungcola</name>
    <name type="common">fruit fly</name>
    <dbReference type="NCBI Taxonomy" id="103775"/>
    <lineage>
        <taxon>Eukaryota</taxon>
        <taxon>Metazoa</taxon>
        <taxon>Ecdysozoa</taxon>
        <taxon>Arthropoda</taxon>
        <taxon>Hexapoda</taxon>
        <taxon>Insecta</taxon>
        <taxon>Pterygota</taxon>
        <taxon>Neoptera</taxon>
        <taxon>Endopterygota</taxon>
        <taxon>Diptera</taxon>
        <taxon>Brachycera</taxon>
        <taxon>Muscomorpha</taxon>
        <taxon>Ephydroidea</taxon>
        <taxon>Drosophilidae</taxon>
        <taxon>Drosophila</taxon>
        <taxon>Sophophora</taxon>
    </lineage>
</organism>
<feature type="compositionally biased region" description="Low complexity" evidence="2">
    <location>
        <begin position="368"/>
        <end position="381"/>
    </location>
</feature>
<dbReference type="Proteomes" id="UP001059596">
    <property type="component" value="Unassembled WGS sequence"/>
</dbReference>
<accession>A0A9P9YFM7</accession>
<sequence length="599" mass="62864">MESLGLGSRRSNGGNSTAGPTTGQGGVVGGGGVAGKVLVHTKLKQQQQQVQQHHSNQNYYTQQQTQLQRLKQQQQKLQQQQQQQQQMEAVHGGVAKHCLQFPPPPDYPPPSGQSPGQTPARRQHLPRYPDPDPDAIEICNEVATLETSPHHLKQLAARHSKTLGRNLGGHHQQQHHTVHHLHHDYSYAYYEPGAAMRHSNVPGSASAGGGVGGVSSVVGSSNTTSSSSTSPCSVEPPPNSIRALLSKGKKNKQLVSPATLQSYQTRYHKLTTKVGPGQSENFYEEINAAALQTSSGSHSGGHHLRSTVGSHSAGSLNQTLVEEELRRVQNRHHKILGELNLSVEAMLMPESPPKSMEQPQGAPGSGGVEPPQSSVSVSVSVTAASGQPPTILARLTSASADNICDSGEGGKRAKGSAAGVEQQLMATTTCGDLDSGFSGSSGASYIGSLRLSKTQHIKCARQTPTLGTTQSCRSFQRAATVYDEAGMAAAGQSASASASASASGSGSGSGNSSASSFLTRASCGRRILSCARIRAAEDPGPNHRNGHPATQAQAPVQVQVQVQSTATESKARSFWSRKGWRKLPGFSTSTSSINDTGLT</sequence>
<feature type="compositionally biased region" description="Pro residues" evidence="2">
    <location>
        <begin position="101"/>
        <end position="112"/>
    </location>
</feature>
<comment type="caution">
    <text evidence="3">The sequence shown here is derived from an EMBL/GenBank/DDBJ whole genome shotgun (WGS) entry which is preliminary data.</text>
</comment>
<feature type="compositionally biased region" description="Gly residues" evidence="2">
    <location>
        <begin position="22"/>
        <end position="33"/>
    </location>
</feature>
<feature type="non-terminal residue" evidence="3">
    <location>
        <position position="1"/>
    </location>
</feature>
<evidence type="ECO:0000313" key="3">
    <source>
        <dbReference type="EMBL" id="KAI8036084.1"/>
    </source>
</evidence>
<name>A0A9P9YFM7_9MUSC</name>
<feature type="region of interest" description="Disordered" evidence="2">
    <location>
        <begin position="218"/>
        <end position="242"/>
    </location>
</feature>
<feature type="region of interest" description="Disordered" evidence="2">
    <location>
        <begin position="1"/>
        <end position="33"/>
    </location>
</feature>
<feature type="coiled-coil region" evidence="1">
    <location>
        <begin position="60"/>
        <end position="90"/>
    </location>
</feature>
<protein>
    <submittedName>
        <fullName evidence="3">Uncharacterized protein</fullName>
    </submittedName>
</protein>
<reference evidence="3" key="1">
    <citation type="journal article" date="2023" name="Genome Biol. Evol.">
        <title>Long-read-based Genome Assembly of Drosophila gunungcola Reveals Fewer Chemosensory Genes in Flower-breeding Species.</title>
        <authorList>
            <person name="Negi A."/>
            <person name="Liao B.Y."/>
            <person name="Yeh S.D."/>
        </authorList>
    </citation>
    <scope>NUCLEOTIDE SEQUENCE</scope>
    <source>
        <strain evidence="3">Sukarami</strain>
    </source>
</reference>
<keyword evidence="1" id="KW-0175">Coiled coil</keyword>
<evidence type="ECO:0000313" key="4">
    <source>
        <dbReference type="Proteomes" id="UP001059596"/>
    </source>
</evidence>
<dbReference type="AlphaFoldDB" id="A0A9P9YFM7"/>
<feature type="region of interest" description="Disordered" evidence="2">
    <location>
        <begin position="293"/>
        <end position="315"/>
    </location>
</feature>